<evidence type="ECO:0000313" key="3">
    <source>
        <dbReference type="Proteomes" id="UP000032101"/>
    </source>
</evidence>
<accession>A0A0D0PI11</accession>
<keyword evidence="1" id="KW-0732">Signal</keyword>
<comment type="caution">
    <text evidence="2">The sequence shown here is derived from an EMBL/GenBank/DDBJ whole genome shotgun (WGS) entry which is preliminary data.</text>
</comment>
<feature type="signal peptide" evidence="1">
    <location>
        <begin position="1"/>
        <end position="20"/>
    </location>
</feature>
<protein>
    <recommendedName>
        <fullName evidence="4">Phage protein</fullName>
    </recommendedName>
</protein>
<dbReference type="PATRIC" id="fig|294.124.peg.1371"/>
<dbReference type="Pfam" id="PF24072">
    <property type="entry name" value="T7_gp14"/>
    <property type="match status" value="1"/>
</dbReference>
<evidence type="ECO:0008006" key="4">
    <source>
        <dbReference type="Google" id="ProtNLM"/>
    </source>
</evidence>
<gene>
    <name evidence="2" type="ORF">RL74_06700</name>
</gene>
<name>A0A0D0PI11_PSEFL</name>
<organism evidence="2 3">
    <name type="scientific">Pseudomonas fluorescens</name>
    <dbReference type="NCBI Taxonomy" id="294"/>
    <lineage>
        <taxon>Bacteria</taxon>
        <taxon>Pseudomonadati</taxon>
        <taxon>Pseudomonadota</taxon>
        <taxon>Gammaproteobacteria</taxon>
        <taxon>Pseudomonadales</taxon>
        <taxon>Pseudomonadaceae</taxon>
        <taxon>Pseudomonas</taxon>
    </lineage>
</organism>
<proteinExistence type="predicted"/>
<dbReference type="InterPro" id="IPR038996">
    <property type="entry name" value="Gp14"/>
</dbReference>
<sequence length="157" mass="16202">MCWMALIPVAISLVGGMMGAQNARQEGAYSAGMLNRNAALKEQAAQESIFAGDTSADWQRVRTGQAVGTQRSVQAANGIDVNSGSAAQLQDDTAMIGELDALTIQNNAAREAYGYRIQADQDRMNAVQTVTNAGNKATGSILGGLGSAFGSFAGGRA</sequence>
<reference evidence="2 3" key="1">
    <citation type="submission" date="2015-01" db="EMBL/GenBank/DDBJ databases">
        <title>Draft Genome Sequence of the Biocontrol and Plant Growth-Promoting Rhizobacteria (PGPR) Pseudomonas fluorescens UM270.</title>
        <authorList>
            <person name="Hernandez-Salmeron J.E."/>
            <person name="Santoyo G."/>
            <person name="Moreno-Hagelsieb G."/>
            <person name="Hernandez-Leon R."/>
        </authorList>
    </citation>
    <scope>NUCLEOTIDE SEQUENCE [LARGE SCALE GENOMIC DNA]</scope>
    <source>
        <strain evidence="2 3">UM270</strain>
    </source>
</reference>
<dbReference type="EMBL" id="JXNZ01000042">
    <property type="protein sequence ID" value="KIQ60177.1"/>
    <property type="molecule type" value="Genomic_DNA"/>
</dbReference>
<evidence type="ECO:0000256" key="1">
    <source>
        <dbReference type="SAM" id="SignalP"/>
    </source>
</evidence>
<dbReference type="AlphaFoldDB" id="A0A0D0PI11"/>
<feature type="chain" id="PRO_5002235359" description="Phage protein" evidence="1">
    <location>
        <begin position="21"/>
        <end position="157"/>
    </location>
</feature>
<evidence type="ECO:0000313" key="2">
    <source>
        <dbReference type="EMBL" id="KIQ60177.1"/>
    </source>
</evidence>
<dbReference type="Proteomes" id="UP000032101">
    <property type="component" value="Unassembled WGS sequence"/>
</dbReference>